<gene>
    <name evidence="4" type="ORF">GIB67_023758</name>
</gene>
<dbReference type="EMBL" id="JACGCM010002301">
    <property type="protein sequence ID" value="KAF6141586.1"/>
    <property type="molecule type" value="Genomic_DNA"/>
</dbReference>
<keyword evidence="5" id="KW-1185">Reference proteome</keyword>
<dbReference type="Pfam" id="PF03514">
    <property type="entry name" value="GRAS"/>
    <property type="match status" value="1"/>
</dbReference>
<evidence type="ECO:0000313" key="5">
    <source>
        <dbReference type="Proteomes" id="UP000541444"/>
    </source>
</evidence>
<accession>A0A7J7LG09</accession>
<comment type="caution">
    <text evidence="3">Lacks conserved residue(s) required for the propagation of feature annotation.</text>
</comment>
<dbReference type="InterPro" id="IPR005202">
    <property type="entry name" value="TF_GRAS"/>
</dbReference>
<keyword evidence="2" id="KW-0804">Transcription</keyword>
<evidence type="ECO:0000256" key="1">
    <source>
        <dbReference type="ARBA" id="ARBA00023015"/>
    </source>
</evidence>
<keyword evidence="1" id="KW-0805">Transcription regulation</keyword>
<feature type="region of interest" description="VHIID" evidence="3">
    <location>
        <begin position="24"/>
        <end position="89"/>
    </location>
</feature>
<reference evidence="4 5" key="1">
    <citation type="journal article" date="2020" name="IScience">
        <title>Genome Sequencing of the Endangered Kingdonia uniflora (Circaeasteraceae, Ranunculales) Reveals Potential Mechanisms of Evolutionary Specialization.</title>
        <authorList>
            <person name="Sun Y."/>
            <person name="Deng T."/>
            <person name="Zhang A."/>
            <person name="Moore M.J."/>
            <person name="Landis J.B."/>
            <person name="Lin N."/>
            <person name="Zhang H."/>
            <person name="Zhang X."/>
            <person name="Huang J."/>
            <person name="Zhang X."/>
            <person name="Sun H."/>
            <person name="Wang H."/>
        </authorList>
    </citation>
    <scope>NUCLEOTIDE SEQUENCE [LARGE SCALE GENOMIC DNA]</scope>
    <source>
        <strain evidence="4">TB1705</strain>
        <tissue evidence="4">Leaf</tissue>
    </source>
</reference>
<evidence type="ECO:0000313" key="4">
    <source>
        <dbReference type="EMBL" id="KAF6141586.1"/>
    </source>
</evidence>
<sequence>MIIAMANLTANLTINNHKFFGIELASFIDLIPLHRFRLSVANATILEAIVGFPVVDMADLSSSYCMQMPTLINTIVNHSEVPPFIKLTIAGVTVDVPLKLDLSYDG</sequence>
<dbReference type="Proteomes" id="UP000541444">
    <property type="component" value="Unassembled WGS sequence"/>
</dbReference>
<name>A0A7J7LG09_9MAGN</name>
<evidence type="ECO:0000256" key="2">
    <source>
        <dbReference type="ARBA" id="ARBA00023163"/>
    </source>
</evidence>
<dbReference type="PROSITE" id="PS50985">
    <property type="entry name" value="GRAS"/>
    <property type="match status" value="1"/>
</dbReference>
<dbReference type="AlphaFoldDB" id="A0A7J7LG09"/>
<proteinExistence type="inferred from homology"/>
<organism evidence="4 5">
    <name type="scientific">Kingdonia uniflora</name>
    <dbReference type="NCBI Taxonomy" id="39325"/>
    <lineage>
        <taxon>Eukaryota</taxon>
        <taxon>Viridiplantae</taxon>
        <taxon>Streptophyta</taxon>
        <taxon>Embryophyta</taxon>
        <taxon>Tracheophyta</taxon>
        <taxon>Spermatophyta</taxon>
        <taxon>Magnoliopsida</taxon>
        <taxon>Ranunculales</taxon>
        <taxon>Circaeasteraceae</taxon>
        <taxon>Kingdonia</taxon>
    </lineage>
</organism>
<evidence type="ECO:0000256" key="3">
    <source>
        <dbReference type="PROSITE-ProRule" id="PRU01191"/>
    </source>
</evidence>
<protein>
    <submittedName>
        <fullName evidence="4">Uncharacterized protein</fullName>
    </submittedName>
</protein>
<comment type="caution">
    <text evidence="4">The sequence shown here is derived from an EMBL/GenBank/DDBJ whole genome shotgun (WGS) entry which is preliminary data.</text>
</comment>
<comment type="similarity">
    <text evidence="3">Belongs to the GRAS family.</text>
</comment>